<feature type="coiled-coil region" evidence="1">
    <location>
        <begin position="24"/>
        <end position="51"/>
    </location>
</feature>
<name>A0A8I6XH33_HORVV</name>
<dbReference type="EnsemblPlants" id="HORVU.MOREX.r3.5HG0492820.1">
    <property type="protein sequence ID" value="HORVU.MOREX.r3.5HG0492820.1"/>
    <property type="gene ID" value="HORVU.MOREX.r3.5HG0492820"/>
</dbReference>
<reference evidence="4" key="1">
    <citation type="journal article" date="2012" name="Nature">
        <title>A physical, genetic and functional sequence assembly of the barley genome.</title>
        <authorList>
            <consortium name="The International Barley Genome Sequencing Consortium"/>
            <person name="Mayer K.F."/>
            <person name="Waugh R."/>
            <person name="Brown J.W."/>
            <person name="Schulman A."/>
            <person name="Langridge P."/>
            <person name="Platzer M."/>
            <person name="Fincher G.B."/>
            <person name="Muehlbauer G.J."/>
            <person name="Sato K."/>
            <person name="Close T.J."/>
            <person name="Wise R.P."/>
            <person name="Stein N."/>
        </authorList>
    </citation>
    <scope>NUCLEOTIDE SEQUENCE [LARGE SCALE GENOMIC DNA]</scope>
    <source>
        <strain evidence="4">cv. Morex</strain>
    </source>
</reference>
<feature type="region of interest" description="Disordered" evidence="2">
    <location>
        <begin position="192"/>
        <end position="212"/>
    </location>
</feature>
<evidence type="ECO:0000313" key="4">
    <source>
        <dbReference type="Proteomes" id="UP000011116"/>
    </source>
</evidence>
<accession>A0A8I6XH33</accession>
<reference evidence="3" key="3">
    <citation type="submission" date="2022-01" db="UniProtKB">
        <authorList>
            <consortium name="EnsemblPlants"/>
        </authorList>
    </citation>
    <scope>IDENTIFICATION</scope>
    <source>
        <strain evidence="3">subsp. vulgare</strain>
    </source>
</reference>
<dbReference type="KEGG" id="hvg:123399643"/>
<dbReference type="OrthoDB" id="662045at2759"/>
<organism evidence="3 4">
    <name type="scientific">Hordeum vulgare subsp. vulgare</name>
    <name type="common">Domesticated barley</name>
    <dbReference type="NCBI Taxonomy" id="112509"/>
    <lineage>
        <taxon>Eukaryota</taxon>
        <taxon>Viridiplantae</taxon>
        <taxon>Streptophyta</taxon>
        <taxon>Embryophyta</taxon>
        <taxon>Tracheophyta</taxon>
        <taxon>Spermatophyta</taxon>
        <taxon>Magnoliopsida</taxon>
        <taxon>Liliopsida</taxon>
        <taxon>Poales</taxon>
        <taxon>Poaceae</taxon>
        <taxon>BOP clade</taxon>
        <taxon>Pooideae</taxon>
        <taxon>Triticodae</taxon>
        <taxon>Triticeae</taxon>
        <taxon>Hordeinae</taxon>
        <taxon>Hordeum</taxon>
    </lineage>
</organism>
<sequence>MAGKGSKKDIDTVLMQAMLAAKTVRAQRDRLQQLQHRLQDLQADADADKDKIGDLASNLFKVYYIGLEAGARMLTTCIHLAAKKRIAGLSPPNMAMAVMNDEQLHDALLAQQFPARPRSQAQGLDRIMAAVLAIKLLEEHLLPRCVECLAGGKAPVPGKTPESSWPDSSPDRDDDDDPVAAAAEALAKVDLSDGPDATAKSGSSKQARGGGGEVGKALDYMYRACRIASLAVKHIDVGVSVLSRFMEPKKLASLAEFCADHAYISEEGFYLASD</sequence>
<gene>
    <name evidence="3" type="primary">LOC123399643</name>
</gene>
<evidence type="ECO:0000256" key="1">
    <source>
        <dbReference type="SAM" id="Coils"/>
    </source>
</evidence>
<proteinExistence type="predicted"/>
<dbReference type="SMR" id="A0A8I6XH33"/>
<dbReference type="AlphaFoldDB" id="A0A8I6XH33"/>
<dbReference type="Gramene" id="HORVU.MOREX.r2.5HG0408330.1">
    <property type="protein sequence ID" value="HORVU.MOREX.r2.5HG0408330.1"/>
    <property type="gene ID" value="HORVU.MOREX.r2.5HG0408330"/>
</dbReference>
<keyword evidence="4" id="KW-1185">Reference proteome</keyword>
<dbReference type="Gramene" id="HORVU.MOREX.r3.5HG0492820.1">
    <property type="protein sequence ID" value="HORVU.MOREX.r3.5HG0492820.1"/>
    <property type="gene ID" value="HORVU.MOREX.r3.5HG0492820"/>
</dbReference>
<evidence type="ECO:0000256" key="2">
    <source>
        <dbReference type="SAM" id="MobiDB-lite"/>
    </source>
</evidence>
<keyword evidence="1" id="KW-0175">Coiled coil</keyword>
<feature type="region of interest" description="Disordered" evidence="2">
    <location>
        <begin position="153"/>
        <end position="177"/>
    </location>
</feature>
<dbReference type="Proteomes" id="UP000011116">
    <property type="component" value="Chromosome 5H"/>
</dbReference>
<dbReference type="GeneID" id="123399643"/>
<reference evidence="3" key="2">
    <citation type="submission" date="2020-10" db="EMBL/GenBank/DDBJ databases">
        <authorList>
            <person name="Scholz U."/>
            <person name="Mascher M."/>
            <person name="Fiebig A."/>
        </authorList>
    </citation>
    <scope>NUCLEOTIDE SEQUENCE [LARGE SCALE GENOMIC DNA]</scope>
    <source>
        <strain evidence="3">cv. Morex</strain>
    </source>
</reference>
<protein>
    <submittedName>
        <fullName evidence="3">Uncharacterized protein</fullName>
    </submittedName>
</protein>
<evidence type="ECO:0000313" key="3">
    <source>
        <dbReference type="EnsemblPlants" id="HORVU.MOREX.r3.5HG0492820.1"/>
    </source>
</evidence>
<dbReference type="RefSeq" id="XP_044949971.1">
    <property type="nucleotide sequence ID" value="XM_045094036.1"/>
</dbReference>